<name>A0A3M2SDV7_9HYPO</name>
<evidence type="ECO:0000256" key="2">
    <source>
        <dbReference type="ARBA" id="ARBA00023445"/>
    </source>
</evidence>
<dbReference type="InterPro" id="IPR036291">
    <property type="entry name" value="NAD(P)-bd_dom_sf"/>
</dbReference>
<protein>
    <recommendedName>
        <fullName evidence="3">NAD-dependent epimerase/dehydratase domain-containing protein</fullName>
    </recommendedName>
</protein>
<comment type="caution">
    <text evidence="4">The sequence shown here is derived from an EMBL/GenBank/DDBJ whole genome shotgun (WGS) entry which is preliminary data.</text>
</comment>
<dbReference type="Gene3D" id="3.40.50.720">
    <property type="entry name" value="NAD(P)-binding Rossmann-like Domain"/>
    <property type="match status" value="1"/>
</dbReference>
<keyword evidence="1" id="KW-0560">Oxidoreductase</keyword>
<dbReference type="STRING" id="2010991.A0A3M2SDV7"/>
<dbReference type="OrthoDB" id="2735536at2759"/>
<evidence type="ECO:0000259" key="3">
    <source>
        <dbReference type="Pfam" id="PF01370"/>
    </source>
</evidence>
<dbReference type="Pfam" id="PF01370">
    <property type="entry name" value="Epimerase"/>
    <property type="match status" value="1"/>
</dbReference>
<dbReference type="InterPro" id="IPR001509">
    <property type="entry name" value="Epimerase_deHydtase"/>
</dbReference>
<evidence type="ECO:0000313" key="5">
    <source>
        <dbReference type="Proteomes" id="UP000277212"/>
    </source>
</evidence>
<dbReference type="PANTHER" id="PTHR10366:SF564">
    <property type="entry name" value="STEROL-4-ALPHA-CARBOXYLATE 3-DEHYDROGENASE, DECARBOXYLATING"/>
    <property type="match status" value="1"/>
</dbReference>
<organism evidence="4 5">
    <name type="scientific">Fusarium kuroshium</name>
    <dbReference type="NCBI Taxonomy" id="2010991"/>
    <lineage>
        <taxon>Eukaryota</taxon>
        <taxon>Fungi</taxon>
        <taxon>Dikarya</taxon>
        <taxon>Ascomycota</taxon>
        <taxon>Pezizomycotina</taxon>
        <taxon>Sordariomycetes</taxon>
        <taxon>Hypocreomycetidae</taxon>
        <taxon>Hypocreales</taxon>
        <taxon>Nectriaceae</taxon>
        <taxon>Fusarium</taxon>
        <taxon>Fusarium solani species complex</taxon>
    </lineage>
</organism>
<evidence type="ECO:0000256" key="1">
    <source>
        <dbReference type="ARBA" id="ARBA00023002"/>
    </source>
</evidence>
<dbReference type="PANTHER" id="PTHR10366">
    <property type="entry name" value="NAD DEPENDENT EPIMERASE/DEHYDRATASE"/>
    <property type="match status" value="1"/>
</dbReference>
<accession>A0A3M2SDV7</accession>
<evidence type="ECO:0000313" key="4">
    <source>
        <dbReference type="EMBL" id="RMJ15679.1"/>
    </source>
</evidence>
<proteinExistence type="inferred from homology"/>
<dbReference type="AlphaFoldDB" id="A0A3M2SDV7"/>
<dbReference type="GO" id="GO:0016616">
    <property type="term" value="F:oxidoreductase activity, acting on the CH-OH group of donors, NAD or NADP as acceptor"/>
    <property type="evidence" value="ECO:0007669"/>
    <property type="project" value="TreeGrafter"/>
</dbReference>
<feature type="domain" description="NAD-dependent epimerase/dehydratase" evidence="3">
    <location>
        <begin position="6"/>
        <end position="260"/>
    </location>
</feature>
<keyword evidence="5" id="KW-1185">Reference proteome</keyword>
<dbReference type="SUPFAM" id="SSF51735">
    <property type="entry name" value="NAD(P)-binding Rossmann-fold domains"/>
    <property type="match status" value="1"/>
</dbReference>
<gene>
    <name evidence="4" type="ORF">CDV36_004608</name>
</gene>
<dbReference type="InterPro" id="IPR050425">
    <property type="entry name" value="NAD(P)_dehydrat-like"/>
</dbReference>
<reference evidence="4 5" key="1">
    <citation type="submission" date="2017-06" db="EMBL/GenBank/DDBJ databases">
        <title>Comparative genomic analysis of Ambrosia Fusariam Clade fungi.</title>
        <authorList>
            <person name="Stajich J.E."/>
            <person name="Carrillo J."/>
            <person name="Kijimoto T."/>
            <person name="Eskalen A."/>
            <person name="O'Donnell K."/>
            <person name="Kasson M."/>
        </authorList>
    </citation>
    <scope>NUCLEOTIDE SEQUENCE [LARGE SCALE GENOMIC DNA]</scope>
    <source>
        <strain evidence="4">UCR3666</strain>
    </source>
</reference>
<dbReference type="Proteomes" id="UP000277212">
    <property type="component" value="Unassembled WGS sequence"/>
</dbReference>
<dbReference type="EMBL" id="NKUJ01000060">
    <property type="protein sequence ID" value="RMJ15679.1"/>
    <property type="molecule type" value="Genomic_DNA"/>
</dbReference>
<comment type="similarity">
    <text evidence="2">Belongs to the NAD(P)-dependent epimerase/dehydratase family. Dihydroflavonol-4-reductase subfamily.</text>
</comment>
<sequence length="346" mass="37256">MTGELVLLTGGTGFLGYAILVDLLKSGYKDRVAARSQSKVDKLLAGPSISALDRSSDQLTFVIVPDMTAPGAYDEVVQGVDLIVHAAAPLPSRETSPDDHGDAFVKASVNGNLAILKSANEKGKTVRRIVMTSSTVAIAPADVYVTGTKQREVLRGPDNRVTTPPPPYDSELRAYCASKAVALDVAEAFVRDNATSFDLISIMPSWIFGKDELFTNTQDIRTDSTKVLINGLLTGNQGVAAVGNVVLCSDVARAHVRALDPDIKGNQSFILSTEVKWEDTIPIAKKHFPGAFASGLFKEGSPQSTLPIRWDSSKTRDVLGIEQASYEDMVKEVVGQYLELTEKEKE</sequence>